<evidence type="ECO:0000313" key="2">
    <source>
        <dbReference type="EMBL" id="GIY28523.1"/>
    </source>
</evidence>
<feature type="compositionally biased region" description="Polar residues" evidence="1">
    <location>
        <begin position="1"/>
        <end position="12"/>
    </location>
</feature>
<protein>
    <submittedName>
        <fullName evidence="2">Uncharacterized protein</fullName>
    </submittedName>
</protein>
<name>A0AAV4S1W6_CAEEX</name>
<gene>
    <name evidence="2" type="ORF">CEXT_294231</name>
</gene>
<evidence type="ECO:0000313" key="3">
    <source>
        <dbReference type="Proteomes" id="UP001054945"/>
    </source>
</evidence>
<accession>A0AAV4S1W6</accession>
<organism evidence="2 3">
    <name type="scientific">Caerostris extrusa</name>
    <name type="common">Bark spider</name>
    <name type="synonym">Caerostris bankana</name>
    <dbReference type="NCBI Taxonomy" id="172846"/>
    <lineage>
        <taxon>Eukaryota</taxon>
        <taxon>Metazoa</taxon>
        <taxon>Ecdysozoa</taxon>
        <taxon>Arthropoda</taxon>
        <taxon>Chelicerata</taxon>
        <taxon>Arachnida</taxon>
        <taxon>Araneae</taxon>
        <taxon>Araneomorphae</taxon>
        <taxon>Entelegynae</taxon>
        <taxon>Araneoidea</taxon>
        <taxon>Araneidae</taxon>
        <taxon>Caerostris</taxon>
    </lineage>
</organism>
<dbReference type="AlphaFoldDB" id="A0AAV4S1W6"/>
<comment type="caution">
    <text evidence="2">The sequence shown here is derived from an EMBL/GenBank/DDBJ whole genome shotgun (WGS) entry which is preliminary data.</text>
</comment>
<dbReference type="Proteomes" id="UP001054945">
    <property type="component" value="Unassembled WGS sequence"/>
</dbReference>
<proteinExistence type="predicted"/>
<feature type="region of interest" description="Disordered" evidence="1">
    <location>
        <begin position="1"/>
        <end position="45"/>
    </location>
</feature>
<feature type="compositionally biased region" description="Basic and acidic residues" evidence="1">
    <location>
        <begin position="15"/>
        <end position="27"/>
    </location>
</feature>
<dbReference type="EMBL" id="BPLR01008951">
    <property type="protein sequence ID" value="GIY28523.1"/>
    <property type="molecule type" value="Genomic_DNA"/>
</dbReference>
<sequence length="146" mass="16893">MPLPASNHSVAYSQDHPHKSPRVENHNRYHYPSPQRKAWRGAKSKRSLEMPNDFAWRISRLSSACNIRGNPCHFPRPITASHIRRTTPINHRVENHNRYHYPSPQRRPGVALKANDLGDAKRFCVACRFQRNGNTGHFSNIMVRPV</sequence>
<reference evidence="2 3" key="1">
    <citation type="submission" date="2021-06" db="EMBL/GenBank/DDBJ databases">
        <title>Caerostris extrusa draft genome.</title>
        <authorList>
            <person name="Kono N."/>
            <person name="Arakawa K."/>
        </authorList>
    </citation>
    <scope>NUCLEOTIDE SEQUENCE [LARGE SCALE GENOMIC DNA]</scope>
</reference>
<keyword evidence="3" id="KW-1185">Reference proteome</keyword>
<evidence type="ECO:0000256" key="1">
    <source>
        <dbReference type="SAM" id="MobiDB-lite"/>
    </source>
</evidence>